<proteinExistence type="predicted"/>
<keyword evidence="1" id="KW-0862">Zinc</keyword>
<evidence type="ECO:0000256" key="1">
    <source>
        <dbReference type="PROSITE-ProRule" id="PRU00325"/>
    </source>
</evidence>
<feature type="domain" description="SWIM-type" evidence="2">
    <location>
        <begin position="1"/>
        <end position="26"/>
    </location>
</feature>
<protein>
    <recommendedName>
        <fullName evidence="2">SWIM-type domain-containing protein</fullName>
    </recommendedName>
</protein>
<keyword evidence="4" id="KW-1185">Reference proteome</keyword>
<dbReference type="InterPro" id="IPR007527">
    <property type="entry name" value="Znf_SWIM"/>
</dbReference>
<gene>
    <name evidence="3" type="ORF">SAMN05421858_4778</name>
</gene>
<keyword evidence="1" id="KW-0479">Metal-binding</keyword>
<reference evidence="4" key="1">
    <citation type="submission" date="2017-01" db="EMBL/GenBank/DDBJ databases">
        <authorList>
            <person name="Varghese N."/>
            <person name="Submissions S."/>
        </authorList>
    </citation>
    <scope>NUCLEOTIDE SEQUENCE [LARGE SCALE GENOMIC DNA]</scope>
    <source>
        <strain evidence="4">CGMCC 1.7737</strain>
    </source>
</reference>
<evidence type="ECO:0000313" key="3">
    <source>
        <dbReference type="EMBL" id="SIR96235.1"/>
    </source>
</evidence>
<evidence type="ECO:0000313" key="4">
    <source>
        <dbReference type="Proteomes" id="UP000186914"/>
    </source>
</evidence>
<dbReference type="Proteomes" id="UP000186914">
    <property type="component" value="Unassembled WGS sequence"/>
</dbReference>
<dbReference type="PROSITE" id="PS50966">
    <property type="entry name" value="ZF_SWIM"/>
    <property type="match status" value="1"/>
</dbReference>
<accession>A0A1N7F7M8</accession>
<name>A0A1N7F7M8_9EURY</name>
<keyword evidence="1" id="KW-0863">Zinc-finger</keyword>
<evidence type="ECO:0000259" key="2">
    <source>
        <dbReference type="PROSITE" id="PS50966"/>
    </source>
</evidence>
<organism evidence="3 4">
    <name type="scientific">Haladaptatus litoreus</name>
    <dbReference type="NCBI Taxonomy" id="553468"/>
    <lineage>
        <taxon>Archaea</taxon>
        <taxon>Methanobacteriati</taxon>
        <taxon>Methanobacteriota</taxon>
        <taxon>Stenosarchaea group</taxon>
        <taxon>Halobacteria</taxon>
        <taxon>Halobacteriales</taxon>
        <taxon>Haladaptataceae</taxon>
        <taxon>Haladaptatus</taxon>
    </lineage>
</organism>
<dbReference type="EMBL" id="FTNO01000008">
    <property type="protein sequence ID" value="SIR96235.1"/>
    <property type="molecule type" value="Genomic_DNA"/>
</dbReference>
<dbReference type="GO" id="GO:0008270">
    <property type="term" value="F:zinc ion binding"/>
    <property type="evidence" value="ECO:0007669"/>
    <property type="project" value="UniProtKB-KW"/>
</dbReference>
<sequence length="154" mass="17130">MACTCPHHVHRTADCKHMVAVDNATDDGMLEAFPSEDEDEPEDCDCDSLGDFPCWPCVRAGRKELPNEPLLQLFLSMARQVTFSDITGQRTLTENADATPTIHLRDNTQQHAADIAAEYFPGRLGLSPRVKIDDPKECDYEGFSGISEPISRLH</sequence>
<dbReference type="AlphaFoldDB" id="A0A1N7F7M8"/>